<dbReference type="InterPro" id="IPR027417">
    <property type="entry name" value="P-loop_NTPase"/>
</dbReference>
<dbReference type="PANTHER" id="PTHR42734">
    <property type="entry name" value="METAL TRANSPORT SYSTEM ATP-BINDING PROTEIN TM_0124-RELATED"/>
    <property type="match status" value="1"/>
</dbReference>
<dbReference type="OrthoDB" id="5296765at2"/>
<gene>
    <name evidence="5" type="ORF">SAMN02910314_00380</name>
</gene>
<proteinExistence type="predicted"/>
<protein>
    <submittedName>
        <fullName evidence="5">Iron complex transport system ATP-binding protein</fullName>
    </submittedName>
</protein>
<reference evidence="6" key="1">
    <citation type="submission" date="2016-10" db="EMBL/GenBank/DDBJ databases">
        <authorList>
            <person name="Varghese N."/>
        </authorList>
    </citation>
    <scope>NUCLEOTIDE SEQUENCE [LARGE SCALE GENOMIC DNA]</scope>
    <source>
        <strain evidence="6">DSM 21843</strain>
    </source>
</reference>
<dbReference type="KEGG" id="ddt:AAY81_07795"/>
<dbReference type="AlphaFoldDB" id="A0A172RZ89"/>
<evidence type="ECO:0000256" key="1">
    <source>
        <dbReference type="ARBA" id="ARBA00022448"/>
    </source>
</evidence>
<dbReference type="GO" id="GO:0016887">
    <property type="term" value="F:ATP hydrolysis activity"/>
    <property type="evidence" value="ECO:0007669"/>
    <property type="project" value="InterPro"/>
</dbReference>
<dbReference type="InterPro" id="IPR017871">
    <property type="entry name" value="ABC_transporter-like_CS"/>
</dbReference>
<dbReference type="STRING" id="79604.AAY81_07795"/>
<evidence type="ECO:0000313" key="5">
    <source>
        <dbReference type="EMBL" id="SEO50634.1"/>
    </source>
</evidence>
<dbReference type="PATRIC" id="fig|79604.3.peg.1567"/>
<organism evidence="5 6">
    <name type="scientific">Denitrobacterium detoxificans</name>
    <dbReference type="NCBI Taxonomy" id="79604"/>
    <lineage>
        <taxon>Bacteria</taxon>
        <taxon>Bacillati</taxon>
        <taxon>Actinomycetota</taxon>
        <taxon>Coriobacteriia</taxon>
        <taxon>Eggerthellales</taxon>
        <taxon>Eggerthellaceae</taxon>
        <taxon>Denitrobacterium</taxon>
    </lineage>
</organism>
<sequence>MALLEVKDLHASYGATEILHGVSFSVEAGEFCCIIGANGCGKTTLLKNTMGLLHPTAGSVSMDGEDVLAMDERALARRFAYIPQEHTPPFPFAVRDVVLMGRTPYLSRLSFVSAKDRRIAFDAMCQMGIEGLAGEDYTALSGGQRQLVLIARALAQQPRLLVMDEPTASLDFGNQQLVLARMRKLARAGMAVVMVTHDPDHALYCANKVVVMDAGRKLCEGTPGETITTEVLQRIYQTRVDVLDVRLEDGRLKRVCVPADEEEFCSA</sequence>
<evidence type="ECO:0000256" key="2">
    <source>
        <dbReference type="ARBA" id="ARBA00022741"/>
    </source>
</evidence>
<evidence type="ECO:0000313" key="6">
    <source>
        <dbReference type="Proteomes" id="UP000182975"/>
    </source>
</evidence>
<dbReference type="GO" id="GO:0005524">
    <property type="term" value="F:ATP binding"/>
    <property type="evidence" value="ECO:0007669"/>
    <property type="project" value="UniProtKB-KW"/>
</dbReference>
<keyword evidence="2" id="KW-0547">Nucleotide-binding</keyword>
<keyword evidence="1" id="KW-0813">Transport</keyword>
<dbReference type="PANTHER" id="PTHR42734:SF19">
    <property type="entry name" value="IRON COMPOUNDS ABC TRANSPORTER, ATP-BINDING PROTEIN"/>
    <property type="match status" value="1"/>
</dbReference>
<dbReference type="SMART" id="SM00382">
    <property type="entry name" value="AAA"/>
    <property type="match status" value="1"/>
</dbReference>
<dbReference type="PROSITE" id="PS00211">
    <property type="entry name" value="ABC_TRANSPORTER_1"/>
    <property type="match status" value="1"/>
</dbReference>
<dbReference type="InterPro" id="IPR003593">
    <property type="entry name" value="AAA+_ATPase"/>
</dbReference>
<dbReference type="Proteomes" id="UP000182975">
    <property type="component" value="Unassembled WGS sequence"/>
</dbReference>
<dbReference type="SUPFAM" id="SSF52540">
    <property type="entry name" value="P-loop containing nucleoside triphosphate hydrolases"/>
    <property type="match status" value="1"/>
</dbReference>
<dbReference type="InterPro" id="IPR050153">
    <property type="entry name" value="Metal_Ion_Import_ABC"/>
</dbReference>
<dbReference type="CDD" id="cd03214">
    <property type="entry name" value="ABC_Iron-Siderophores_B12_Hemin"/>
    <property type="match status" value="1"/>
</dbReference>
<accession>A0A172RZ89</accession>
<evidence type="ECO:0000259" key="4">
    <source>
        <dbReference type="PROSITE" id="PS50893"/>
    </source>
</evidence>
<keyword evidence="3 5" id="KW-0067">ATP-binding</keyword>
<feature type="domain" description="ABC transporter" evidence="4">
    <location>
        <begin position="4"/>
        <end position="239"/>
    </location>
</feature>
<dbReference type="FunFam" id="3.40.50.300:FF:000134">
    <property type="entry name" value="Iron-enterobactin ABC transporter ATP-binding protein"/>
    <property type="match status" value="1"/>
</dbReference>
<dbReference type="PROSITE" id="PS50893">
    <property type="entry name" value="ABC_TRANSPORTER_2"/>
    <property type="match status" value="1"/>
</dbReference>
<dbReference type="InterPro" id="IPR003439">
    <property type="entry name" value="ABC_transporter-like_ATP-bd"/>
</dbReference>
<dbReference type="Pfam" id="PF00005">
    <property type="entry name" value="ABC_tran"/>
    <property type="match status" value="1"/>
</dbReference>
<evidence type="ECO:0000256" key="3">
    <source>
        <dbReference type="ARBA" id="ARBA00022840"/>
    </source>
</evidence>
<dbReference type="RefSeq" id="WP_066663555.1">
    <property type="nucleotide sequence ID" value="NZ_CP011402.1"/>
</dbReference>
<dbReference type="Gene3D" id="3.40.50.300">
    <property type="entry name" value="P-loop containing nucleotide triphosphate hydrolases"/>
    <property type="match status" value="1"/>
</dbReference>
<name>A0A172RZ89_9ACTN</name>
<keyword evidence="6" id="KW-1185">Reference proteome</keyword>
<dbReference type="EMBL" id="FOEC01000002">
    <property type="protein sequence ID" value="SEO50634.1"/>
    <property type="molecule type" value="Genomic_DNA"/>
</dbReference>